<dbReference type="EMBL" id="CM037160">
    <property type="protein sequence ID" value="KAH7840380.1"/>
    <property type="molecule type" value="Genomic_DNA"/>
</dbReference>
<sequence length="354" mass="39482">MAFKHLEINILSAQDLAPVSKLLRTYAVAWIHPDQKLTTRVDQRGHTNPTWNYRFVFALDHRFLASSSSSLTVEIYNVSWLRDIPIGCVHTPIANILPPPSQGNSKMRLVSLHILRPSGTLQGTLNLGVNVVDGGTRPRMPLERQLSAPTGGDTDSTVNRSPPRYSKRNYENLEEEEEVEDETTAKIRKLRRSQSERTDDDESLSKSSSIFRRGFNFHKVTTAPSISSYMMRPLPSEVAASMAKGLYSTPSSFEVGSSVLENWTVVGGGGVEEVVRTKSVRWKIDGEFTPLSKENKKKQSSGGGGLLSCFGFLCGYECNIVCGAPKKKKKKRRRFGESKVYVNHSVEDLGLLYR</sequence>
<comment type="caution">
    <text evidence="1">The sequence shown here is derived from an EMBL/GenBank/DDBJ whole genome shotgun (WGS) entry which is preliminary data.</text>
</comment>
<proteinExistence type="predicted"/>
<reference evidence="1 2" key="1">
    <citation type="journal article" date="2021" name="Hortic Res">
        <title>High-quality reference genome and annotation aids understanding of berry development for evergreen blueberry (Vaccinium darrowii).</title>
        <authorList>
            <person name="Yu J."/>
            <person name="Hulse-Kemp A.M."/>
            <person name="Babiker E."/>
            <person name="Staton M."/>
        </authorList>
    </citation>
    <scope>NUCLEOTIDE SEQUENCE [LARGE SCALE GENOMIC DNA]</scope>
    <source>
        <strain evidence="2">cv. NJ 8807/NJ 8810</strain>
        <tissue evidence="1">Young leaf</tissue>
    </source>
</reference>
<keyword evidence="2" id="KW-1185">Reference proteome</keyword>
<gene>
    <name evidence="1" type="ORF">Vadar_016205</name>
</gene>
<protein>
    <submittedName>
        <fullName evidence="1">Uncharacterized protein</fullName>
    </submittedName>
</protein>
<dbReference type="Proteomes" id="UP000828048">
    <property type="component" value="Chromosome 10"/>
</dbReference>
<organism evidence="1 2">
    <name type="scientific">Vaccinium darrowii</name>
    <dbReference type="NCBI Taxonomy" id="229202"/>
    <lineage>
        <taxon>Eukaryota</taxon>
        <taxon>Viridiplantae</taxon>
        <taxon>Streptophyta</taxon>
        <taxon>Embryophyta</taxon>
        <taxon>Tracheophyta</taxon>
        <taxon>Spermatophyta</taxon>
        <taxon>Magnoliopsida</taxon>
        <taxon>eudicotyledons</taxon>
        <taxon>Gunneridae</taxon>
        <taxon>Pentapetalae</taxon>
        <taxon>asterids</taxon>
        <taxon>Ericales</taxon>
        <taxon>Ericaceae</taxon>
        <taxon>Vaccinioideae</taxon>
        <taxon>Vaccinieae</taxon>
        <taxon>Vaccinium</taxon>
    </lineage>
</organism>
<evidence type="ECO:0000313" key="2">
    <source>
        <dbReference type="Proteomes" id="UP000828048"/>
    </source>
</evidence>
<name>A0ACB7XHX0_9ERIC</name>
<accession>A0ACB7XHX0</accession>
<evidence type="ECO:0000313" key="1">
    <source>
        <dbReference type="EMBL" id="KAH7840380.1"/>
    </source>
</evidence>